<dbReference type="RefSeq" id="WP_111842798.1">
    <property type="nucleotide sequence ID" value="NZ_UEGI01000001.1"/>
</dbReference>
<comment type="caution">
    <text evidence="2">The sequence shown here is derived from an EMBL/GenBank/DDBJ whole genome shotgun (WGS) entry which is preliminary data.</text>
</comment>
<feature type="transmembrane region" description="Helical" evidence="1">
    <location>
        <begin position="6"/>
        <end position="22"/>
    </location>
</feature>
<dbReference type="Proteomes" id="UP000321497">
    <property type="component" value="Unassembled WGS sequence"/>
</dbReference>
<dbReference type="OrthoDB" id="1449127at2"/>
<organism evidence="2 3">
    <name type="scientific">Aequorivita antarctica</name>
    <dbReference type="NCBI Taxonomy" id="153266"/>
    <lineage>
        <taxon>Bacteria</taxon>
        <taxon>Pseudomonadati</taxon>
        <taxon>Bacteroidota</taxon>
        <taxon>Flavobacteriia</taxon>
        <taxon>Flavobacteriales</taxon>
        <taxon>Flavobacteriaceae</taxon>
        <taxon>Aequorivita</taxon>
    </lineage>
</organism>
<evidence type="ECO:0000256" key="1">
    <source>
        <dbReference type="SAM" id="Phobius"/>
    </source>
</evidence>
<name>A0A5C6Z525_9FLAO</name>
<reference evidence="2 3" key="1">
    <citation type="submission" date="2019-08" db="EMBL/GenBank/DDBJ databases">
        <title>Genome of Aequorivita antarctica SW49 (type strain).</title>
        <authorList>
            <person name="Bowman J.P."/>
        </authorList>
    </citation>
    <scope>NUCLEOTIDE SEQUENCE [LARGE SCALE GENOMIC DNA]</scope>
    <source>
        <strain evidence="2 3">SW49</strain>
    </source>
</reference>
<dbReference type="AlphaFoldDB" id="A0A5C6Z525"/>
<accession>A0A5C6Z525</accession>
<keyword evidence="3" id="KW-1185">Reference proteome</keyword>
<sequence length="125" mass="14443">MRRYLILIAIVIIAFIGYNYLYKEHRNIEGEHAQYSLTAQQIHTEFNDDAVVSQKKYLNKTIEISGLVSEINKTEITIGDMVFCQFLEPITQQGIQLNSKITVKGRFIGYDDLLEQVKLDQCIIN</sequence>
<keyword evidence="1" id="KW-0472">Membrane</keyword>
<keyword evidence="1" id="KW-0812">Transmembrane</keyword>
<gene>
    <name evidence="2" type="ORF">ESU54_01955</name>
</gene>
<evidence type="ECO:0008006" key="4">
    <source>
        <dbReference type="Google" id="ProtNLM"/>
    </source>
</evidence>
<proteinExistence type="predicted"/>
<dbReference type="Pfam" id="PF12869">
    <property type="entry name" value="tRNA_anti-like"/>
    <property type="match status" value="1"/>
</dbReference>
<evidence type="ECO:0000313" key="3">
    <source>
        <dbReference type="Proteomes" id="UP000321497"/>
    </source>
</evidence>
<keyword evidence="1" id="KW-1133">Transmembrane helix</keyword>
<protein>
    <recommendedName>
        <fullName evidence="4">tRNA_anti-like</fullName>
    </recommendedName>
</protein>
<dbReference type="EMBL" id="VORT01000001">
    <property type="protein sequence ID" value="TXD74978.1"/>
    <property type="molecule type" value="Genomic_DNA"/>
</dbReference>
<dbReference type="InterPro" id="IPR024422">
    <property type="entry name" value="Protein_unknown_function_OB"/>
</dbReference>
<evidence type="ECO:0000313" key="2">
    <source>
        <dbReference type="EMBL" id="TXD74978.1"/>
    </source>
</evidence>